<dbReference type="Pfam" id="PF06197">
    <property type="entry name" value="DUF998"/>
    <property type="match status" value="1"/>
</dbReference>
<evidence type="ECO:0000313" key="2">
    <source>
        <dbReference type="EMBL" id="AWR96079.1"/>
    </source>
</evidence>
<protein>
    <recommendedName>
        <fullName evidence="4">DUF998 domain-containing protein</fullName>
    </recommendedName>
</protein>
<organism evidence="2 3">
    <name type="scientific">Acidianus brierleyi</name>
    <dbReference type="NCBI Taxonomy" id="41673"/>
    <lineage>
        <taxon>Archaea</taxon>
        <taxon>Thermoproteota</taxon>
        <taxon>Thermoprotei</taxon>
        <taxon>Sulfolobales</taxon>
        <taxon>Sulfolobaceae</taxon>
        <taxon>Acidianus</taxon>
    </lineage>
</organism>
<dbReference type="KEGG" id="abri:DFR85_15375"/>
<evidence type="ECO:0008006" key="4">
    <source>
        <dbReference type="Google" id="ProtNLM"/>
    </source>
</evidence>
<proteinExistence type="predicted"/>
<evidence type="ECO:0000256" key="1">
    <source>
        <dbReference type="SAM" id="Phobius"/>
    </source>
</evidence>
<dbReference type="OrthoDB" id="103507at2157"/>
<keyword evidence="1" id="KW-0472">Membrane</keyword>
<feature type="transmembrane region" description="Helical" evidence="1">
    <location>
        <begin position="159"/>
        <end position="179"/>
    </location>
</feature>
<dbReference type="AlphaFoldDB" id="A0A2U9IJ66"/>
<feature type="transmembrane region" description="Helical" evidence="1">
    <location>
        <begin position="135"/>
        <end position="153"/>
    </location>
</feature>
<feature type="transmembrane region" description="Helical" evidence="1">
    <location>
        <begin position="78"/>
        <end position="97"/>
    </location>
</feature>
<evidence type="ECO:0000313" key="3">
    <source>
        <dbReference type="Proteomes" id="UP000248044"/>
    </source>
</evidence>
<keyword evidence="3" id="KW-1185">Reference proteome</keyword>
<feature type="transmembrane region" description="Helical" evidence="1">
    <location>
        <begin position="49"/>
        <end position="71"/>
    </location>
</feature>
<feature type="transmembrane region" description="Helical" evidence="1">
    <location>
        <begin position="7"/>
        <end position="29"/>
    </location>
</feature>
<accession>A0A2U9IJ66</accession>
<feature type="transmembrane region" description="Helical" evidence="1">
    <location>
        <begin position="109"/>
        <end position="128"/>
    </location>
</feature>
<name>A0A2U9IJ66_9CREN</name>
<dbReference type="Proteomes" id="UP000248044">
    <property type="component" value="Chromosome"/>
</dbReference>
<gene>
    <name evidence="2" type="ORF">DFR85_15375</name>
</gene>
<sequence length="182" mass="20368">MNFLKYSGIIAAILAWLVIFLSIFINPWFVFTRNAFSDLGGPIAKDPWLYNYGLIIVAIFTFLYGIYLVIVNEGKVEIVGSSFVMVAAIFLSLIGIYHEGTYPHVFVSTWFFIQFDIAILTYGIGLLMKIKKLGISMILLFIIATLVAIVVPWPSAATIEAWGISAIDVWVILSYLSIINKN</sequence>
<dbReference type="PANTHER" id="PTHR42241">
    <property type="entry name" value="HYPOTHETICAL MEMBRANE PROTEIN, CONSERVED, DUF998 FAMILY"/>
    <property type="match status" value="1"/>
</dbReference>
<reference evidence="2 3" key="1">
    <citation type="submission" date="2018-05" db="EMBL/GenBank/DDBJ databases">
        <title>Complete Genome Sequences of Extremely Thermoacidophilic, Metal-Mobilizing Type-Strain Members of the Archaeal Family Sulfolobaceae: Acidianus brierleyi DSM-1651T, Acidianus sulfidivorans DSM-18786T, Metallosphaera hakonensis DSM-7519T, and Metallosphaera prunae DSM-10039T.</title>
        <authorList>
            <person name="Counts J.A."/>
            <person name="Kelly R.M."/>
        </authorList>
    </citation>
    <scope>NUCLEOTIDE SEQUENCE [LARGE SCALE GENOMIC DNA]</scope>
    <source>
        <strain evidence="2 3">DSM 1651</strain>
    </source>
</reference>
<dbReference type="PANTHER" id="PTHR42241:SF2">
    <property type="entry name" value="HYPOTHETICAL MEMBRANE PROTEIN, CONSERVED, DUF998 FAMILY"/>
    <property type="match status" value="1"/>
</dbReference>
<keyword evidence="1" id="KW-0812">Transmembrane</keyword>
<dbReference type="EMBL" id="CP029289">
    <property type="protein sequence ID" value="AWR96079.1"/>
    <property type="molecule type" value="Genomic_DNA"/>
</dbReference>
<keyword evidence="1" id="KW-1133">Transmembrane helix</keyword>
<dbReference type="InterPro" id="IPR009339">
    <property type="entry name" value="DUF998"/>
</dbReference>